<evidence type="ECO:0000256" key="2">
    <source>
        <dbReference type="ARBA" id="ARBA00022664"/>
    </source>
</evidence>
<evidence type="ECO:0000256" key="6">
    <source>
        <dbReference type="ARBA" id="ARBA00023187"/>
    </source>
</evidence>
<feature type="binding site" evidence="8">
    <location>
        <position position="83"/>
    </location>
    <ligand>
        <name>Zn(2+)</name>
        <dbReference type="ChEBI" id="CHEBI:29105"/>
    </ligand>
</feature>
<keyword evidence="2" id="KW-0507">mRNA processing</keyword>
<proteinExistence type="inferred from homology"/>
<dbReference type="GO" id="GO:0071006">
    <property type="term" value="C:U2-type catalytic step 1 spliceosome"/>
    <property type="evidence" value="ECO:0007669"/>
    <property type="project" value="UniProtKB-UniRule"/>
</dbReference>
<feature type="binding site" evidence="8">
    <location>
        <position position="43"/>
    </location>
    <ligand>
        <name>Zn(2+)</name>
        <dbReference type="ChEBI" id="CHEBI:29105"/>
    </ligand>
</feature>
<dbReference type="PANTHER" id="PTHR12111">
    <property type="entry name" value="SPLICING FACTOR YJU2"/>
    <property type="match status" value="1"/>
</dbReference>
<dbReference type="Pfam" id="PF04502">
    <property type="entry name" value="Saf4_Yju2"/>
    <property type="match status" value="1"/>
</dbReference>
<evidence type="ECO:0000313" key="11">
    <source>
        <dbReference type="EMBL" id="RWS11258.1"/>
    </source>
</evidence>
<dbReference type="InterPro" id="IPR043701">
    <property type="entry name" value="Yju2"/>
</dbReference>
<evidence type="ECO:0000256" key="8">
    <source>
        <dbReference type="HAMAP-Rule" id="MF_03226"/>
    </source>
</evidence>
<reference evidence="11 12" key="1">
    <citation type="journal article" date="2018" name="Gigascience">
        <title>Genomes of trombidid mites reveal novel predicted allergens and laterally-transferred genes associated with secondary metabolism.</title>
        <authorList>
            <person name="Dong X."/>
            <person name="Chaisiri K."/>
            <person name="Xia D."/>
            <person name="Armstrong S.D."/>
            <person name="Fang Y."/>
            <person name="Donnelly M.J."/>
            <person name="Kadowaki T."/>
            <person name="McGarry J.W."/>
            <person name="Darby A.C."/>
            <person name="Makepeace B.L."/>
        </authorList>
    </citation>
    <scope>NUCLEOTIDE SEQUENCE [LARGE SCALE GENOMIC DNA]</scope>
    <source>
        <strain evidence="11">UoL-WK</strain>
    </source>
</reference>
<accession>A0A443R7K8</accession>
<feature type="binding site" evidence="8">
    <location>
        <position position="46"/>
    </location>
    <ligand>
        <name>Zn(2+)</name>
        <dbReference type="ChEBI" id="CHEBI:29105"/>
    </ligand>
</feature>
<dbReference type="GO" id="GO:0046872">
    <property type="term" value="F:metal ion binding"/>
    <property type="evidence" value="ECO:0007669"/>
    <property type="project" value="UniProtKB-KW"/>
</dbReference>
<evidence type="ECO:0000256" key="10">
    <source>
        <dbReference type="SAM" id="MobiDB-lite"/>
    </source>
</evidence>
<feature type="region of interest" description="Disordered" evidence="10">
    <location>
        <begin position="257"/>
        <end position="294"/>
    </location>
</feature>
<dbReference type="AlphaFoldDB" id="A0A443R7K8"/>
<comment type="subcellular location">
    <subcellularLocation>
        <location evidence="1 8">Nucleus</location>
    </subcellularLocation>
</comment>
<evidence type="ECO:0000256" key="9">
    <source>
        <dbReference type="SAM" id="Coils"/>
    </source>
</evidence>
<evidence type="ECO:0000313" key="12">
    <source>
        <dbReference type="Proteomes" id="UP000285301"/>
    </source>
</evidence>
<dbReference type="EMBL" id="NCKU01001787">
    <property type="protein sequence ID" value="RWS11258.1"/>
    <property type="molecule type" value="Genomic_DNA"/>
</dbReference>
<evidence type="ECO:0000256" key="3">
    <source>
        <dbReference type="ARBA" id="ARBA00022723"/>
    </source>
</evidence>
<keyword evidence="6" id="KW-0508">mRNA splicing</keyword>
<dbReference type="HAMAP" id="MF_03226">
    <property type="entry name" value="YJU2"/>
    <property type="match status" value="1"/>
</dbReference>
<keyword evidence="9" id="KW-0175">Coiled coil</keyword>
<evidence type="ECO:0000256" key="7">
    <source>
        <dbReference type="ARBA" id="ARBA00023242"/>
    </source>
</evidence>
<protein>
    <recommendedName>
        <fullName evidence="8">Splicing factor YJU2</fullName>
    </recommendedName>
</protein>
<evidence type="ECO:0000256" key="1">
    <source>
        <dbReference type="ARBA" id="ARBA00004123"/>
    </source>
</evidence>
<feature type="binding site" evidence="8">
    <location>
        <position position="80"/>
    </location>
    <ligand>
        <name>Zn(2+)</name>
        <dbReference type="ChEBI" id="CHEBI:29105"/>
    </ligand>
</feature>
<comment type="caution">
    <text evidence="11">The sequence shown here is derived from an EMBL/GenBank/DDBJ whole genome shotgun (WGS) entry which is preliminary data.</text>
</comment>
<keyword evidence="3 8" id="KW-0479">Metal-binding</keyword>
<feature type="coiled-coil region" evidence="9">
    <location>
        <begin position="108"/>
        <end position="190"/>
    </location>
</feature>
<dbReference type="PANTHER" id="PTHR12111:SF1">
    <property type="entry name" value="SPLICING FACTOR YJU2"/>
    <property type="match status" value="1"/>
</dbReference>
<dbReference type="InterPro" id="IPR007590">
    <property type="entry name" value="Saf4/Yju2"/>
</dbReference>
<comment type="similarity">
    <text evidence="8">Belongs to the CWC16 family. YJU2 subfamily.</text>
</comment>
<organism evidence="11 12">
    <name type="scientific">Dinothrombium tinctorium</name>
    <dbReference type="NCBI Taxonomy" id="1965070"/>
    <lineage>
        <taxon>Eukaryota</taxon>
        <taxon>Metazoa</taxon>
        <taxon>Ecdysozoa</taxon>
        <taxon>Arthropoda</taxon>
        <taxon>Chelicerata</taxon>
        <taxon>Arachnida</taxon>
        <taxon>Acari</taxon>
        <taxon>Acariformes</taxon>
        <taxon>Trombidiformes</taxon>
        <taxon>Prostigmata</taxon>
        <taxon>Anystina</taxon>
        <taxon>Parasitengona</taxon>
        <taxon>Trombidioidea</taxon>
        <taxon>Trombidiidae</taxon>
        <taxon>Dinothrombium</taxon>
    </lineage>
</organism>
<sequence length="294" mass="34471">MSERKVLNKYYPPDFDPTKIPRLRLPKNRQYTVRIMTPCNMRCNTCGDYISKAKKFNARKETVESESYLGLKIFRFYFKCPKCMAEITFKTDPKNCDYELEHGATRNFQALRLAEQQAEREAKEKQEEEKLNPMKLLENRTKASRREMEELEALEELKDMSQRQIFINHEDILEQKRQEEVSVLKKQEEEDEAFIKSIFHSKTQIAEESSSDEDVLPKSGIAFFKHNKGNATEMMTDMSEMTNKPESGMKRKLQQLVKVKKTDHQSSNQAHQLDDGRQVKKPVLLCSYSDSDSD</sequence>
<dbReference type="OrthoDB" id="674963at2759"/>
<dbReference type="Proteomes" id="UP000285301">
    <property type="component" value="Unassembled WGS sequence"/>
</dbReference>
<keyword evidence="12" id="KW-1185">Reference proteome</keyword>
<dbReference type="STRING" id="1965070.A0A443R7K8"/>
<keyword evidence="4 8" id="KW-0747">Spliceosome</keyword>
<evidence type="ECO:0000256" key="5">
    <source>
        <dbReference type="ARBA" id="ARBA00022833"/>
    </source>
</evidence>
<dbReference type="GO" id="GO:0000349">
    <property type="term" value="P:generation of catalytic spliceosome for first transesterification step"/>
    <property type="evidence" value="ECO:0007669"/>
    <property type="project" value="UniProtKB-UniRule"/>
</dbReference>
<keyword evidence="7 8" id="KW-0539">Nucleus</keyword>
<comment type="function">
    <text evidence="8">Part of the spliceosome which catalyzes two sequential transesterification reactions, first the excision of the non-coding intron from pre-mRNA and then the ligation of the coding exons to form the mature mRNA. Plays a role in stabilizing the structure of the spliceosome catalytic core and docking of the branch helix into the active site, producing 5'-exon and lariat intron-3'-intermediates.</text>
</comment>
<evidence type="ECO:0000256" key="4">
    <source>
        <dbReference type="ARBA" id="ARBA00022728"/>
    </source>
</evidence>
<name>A0A443R7K8_9ACAR</name>
<comment type="subunit">
    <text evidence="8">Component of the spliceosome. Present in the activated B complex, the catalytically activated B* complex which catalyzes the branching, the catalytic step 1 C complex catalyzing the exon ligation, and the postcatalytic P complex containing the ligated exons (mRNA) and the excised lariat intron.</text>
</comment>
<keyword evidence="5 8" id="KW-0862">Zinc</keyword>
<gene>
    <name evidence="11" type="ORF">B4U79_02164</name>
</gene>